<gene>
    <name evidence="2" type="ORF">C7455_11255</name>
</gene>
<dbReference type="OrthoDB" id="964913at2"/>
<reference evidence="2 3" key="1">
    <citation type="submission" date="2018-05" db="EMBL/GenBank/DDBJ databases">
        <title>Genomic Encyclopedia of Type Strains, Phase IV (KMG-IV): sequencing the most valuable type-strain genomes for metagenomic binning, comparative biology and taxonomic classification.</title>
        <authorList>
            <person name="Goeker M."/>
        </authorList>
    </citation>
    <scope>NUCLEOTIDE SEQUENCE [LARGE SCALE GENOMIC DNA]</scope>
    <source>
        <strain evidence="2 3">DSM 16097</strain>
    </source>
</reference>
<dbReference type="EMBL" id="QGGW01000012">
    <property type="protein sequence ID" value="PWK57328.1"/>
    <property type="molecule type" value="Genomic_DNA"/>
</dbReference>
<dbReference type="AlphaFoldDB" id="A0A316G8Y9"/>
<evidence type="ECO:0000313" key="3">
    <source>
        <dbReference type="Proteomes" id="UP000245708"/>
    </source>
</evidence>
<evidence type="ECO:0000313" key="2">
    <source>
        <dbReference type="EMBL" id="PWK57328.1"/>
    </source>
</evidence>
<keyword evidence="3" id="KW-1185">Reference proteome</keyword>
<dbReference type="Gene3D" id="2.30.30.40">
    <property type="entry name" value="SH3 Domains"/>
    <property type="match status" value="1"/>
</dbReference>
<feature type="signal peptide" evidence="1">
    <location>
        <begin position="1"/>
        <end position="22"/>
    </location>
</feature>
<comment type="caution">
    <text evidence="2">The sequence shown here is derived from an EMBL/GenBank/DDBJ whole genome shotgun (WGS) entry which is preliminary data.</text>
</comment>
<sequence>MHRLALSALSALVLAGPAVATADGPDAWRVTGVASNDVLNVRVGPGTEYFAITALPHNARGLQVGTCTPTVTQTQYFSLSPAAQQQLGRYSRWCVVSFAGEQLGWVNARFLMEDG</sequence>
<name>A0A316G8Y9_9RHOB</name>
<dbReference type="RefSeq" id="WP_109670571.1">
    <property type="nucleotide sequence ID" value="NZ_QGGW01000012.1"/>
</dbReference>
<protein>
    <recommendedName>
        <fullName evidence="4">SH3 domain-containing protein</fullName>
    </recommendedName>
</protein>
<evidence type="ECO:0008006" key="4">
    <source>
        <dbReference type="Google" id="ProtNLM"/>
    </source>
</evidence>
<feature type="chain" id="PRO_5016252625" description="SH3 domain-containing protein" evidence="1">
    <location>
        <begin position="23"/>
        <end position="115"/>
    </location>
</feature>
<organism evidence="2 3">
    <name type="scientific">Roseicyclus mahoneyensis</name>
    <dbReference type="NCBI Taxonomy" id="164332"/>
    <lineage>
        <taxon>Bacteria</taxon>
        <taxon>Pseudomonadati</taxon>
        <taxon>Pseudomonadota</taxon>
        <taxon>Alphaproteobacteria</taxon>
        <taxon>Rhodobacterales</taxon>
        <taxon>Roseobacteraceae</taxon>
        <taxon>Roseicyclus</taxon>
    </lineage>
</organism>
<keyword evidence="1" id="KW-0732">Signal</keyword>
<evidence type="ECO:0000256" key="1">
    <source>
        <dbReference type="SAM" id="SignalP"/>
    </source>
</evidence>
<dbReference type="Proteomes" id="UP000245708">
    <property type="component" value="Unassembled WGS sequence"/>
</dbReference>
<proteinExistence type="predicted"/>
<accession>A0A316G8Y9</accession>